<organism evidence="6 7">
    <name type="scientific">Pseudobutyrivibrio xylanivorans</name>
    <dbReference type="NCBI Taxonomy" id="185007"/>
    <lineage>
        <taxon>Bacteria</taxon>
        <taxon>Bacillati</taxon>
        <taxon>Bacillota</taxon>
        <taxon>Clostridia</taxon>
        <taxon>Lachnospirales</taxon>
        <taxon>Lachnospiraceae</taxon>
        <taxon>Pseudobutyrivibrio</taxon>
    </lineage>
</organism>
<keyword evidence="2 3" id="KW-0690">Ribosome biogenesis</keyword>
<dbReference type="EMBL" id="FMWK01000003">
    <property type="protein sequence ID" value="SCZ77320.1"/>
    <property type="molecule type" value="Genomic_DNA"/>
</dbReference>
<gene>
    <name evidence="3" type="primary">rimP</name>
    <name evidence="6" type="ORF">SAMN02910350_00675</name>
</gene>
<dbReference type="Gene3D" id="2.30.30.180">
    <property type="entry name" value="Ribosome maturation factor RimP, C-terminal domain"/>
    <property type="match status" value="1"/>
</dbReference>
<dbReference type="SUPFAM" id="SSF74942">
    <property type="entry name" value="YhbC-like, C-terminal domain"/>
    <property type="match status" value="1"/>
</dbReference>
<dbReference type="Pfam" id="PF17384">
    <property type="entry name" value="DUF150_C"/>
    <property type="match status" value="1"/>
</dbReference>
<comment type="similarity">
    <text evidence="3">Belongs to the RimP family.</text>
</comment>
<dbReference type="HAMAP" id="MF_01077">
    <property type="entry name" value="RimP"/>
    <property type="match status" value="1"/>
</dbReference>
<dbReference type="PANTHER" id="PTHR33867:SF1">
    <property type="entry name" value="RIBOSOME MATURATION FACTOR RIMP"/>
    <property type="match status" value="1"/>
</dbReference>
<dbReference type="FunFam" id="3.30.300.70:FF:000001">
    <property type="entry name" value="Ribosome maturation factor RimP"/>
    <property type="match status" value="1"/>
</dbReference>
<sequence>MSKHTDYEKRTEELITPILDELGFELYDVEYVKEGADYYLRAYIDKEGGITIDDCVDVSRRMNELLDAEPQIGGDEGYIFEVSSPGLGRILKKDKHFEKAIGLDVDIKTYKPVNGAKEFTGALKAFDKDTLTIEFEDGTEVFNRSDVAQVRLSIDF</sequence>
<dbReference type="RefSeq" id="WP_028247858.1">
    <property type="nucleotide sequence ID" value="NZ_FMWK01000003.1"/>
</dbReference>
<evidence type="ECO:0000313" key="7">
    <source>
        <dbReference type="Proteomes" id="UP000199428"/>
    </source>
</evidence>
<evidence type="ECO:0000256" key="1">
    <source>
        <dbReference type="ARBA" id="ARBA00022490"/>
    </source>
</evidence>
<dbReference type="GO" id="GO:0006412">
    <property type="term" value="P:translation"/>
    <property type="evidence" value="ECO:0007669"/>
    <property type="project" value="TreeGrafter"/>
</dbReference>
<comment type="function">
    <text evidence="3">Required for maturation of 30S ribosomal subunits.</text>
</comment>
<feature type="domain" description="Ribosome maturation factor RimP C-terminal" evidence="5">
    <location>
        <begin position="91"/>
        <end position="156"/>
    </location>
</feature>
<keyword evidence="1 3" id="KW-0963">Cytoplasm</keyword>
<dbReference type="InterPro" id="IPR028998">
    <property type="entry name" value="RimP_C"/>
</dbReference>
<dbReference type="PANTHER" id="PTHR33867">
    <property type="entry name" value="RIBOSOME MATURATION FACTOR RIMP"/>
    <property type="match status" value="1"/>
</dbReference>
<dbReference type="GO" id="GO:0000028">
    <property type="term" value="P:ribosomal small subunit assembly"/>
    <property type="evidence" value="ECO:0007669"/>
    <property type="project" value="TreeGrafter"/>
</dbReference>
<evidence type="ECO:0000313" key="6">
    <source>
        <dbReference type="EMBL" id="SCZ77320.1"/>
    </source>
</evidence>
<dbReference type="AlphaFoldDB" id="A0A1G5RUD1"/>
<evidence type="ECO:0000256" key="3">
    <source>
        <dbReference type="HAMAP-Rule" id="MF_01077"/>
    </source>
</evidence>
<accession>A0A1G5RUD1</accession>
<dbReference type="SUPFAM" id="SSF75420">
    <property type="entry name" value="YhbC-like, N-terminal domain"/>
    <property type="match status" value="1"/>
</dbReference>
<dbReference type="Pfam" id="PF02576">
    <property type="entry name" value="RimP_N"/>
    <property type="match status" value="1"/>
</dbReference>
<dbReference type="InterPro" id="IPR035956">
    <property type="entry name" value="RimP_N_sf"/>
</dbReference>
<dbReference type="InterPro" id="IPR028989">
    <property type="entry name" value="RimP_N"/>
</dbReference>
<feature type="domain" description="Ribosome maturation factor RimP N-terminal" evidence="4">
    <location>
        <begin position="14"/>
        <end position="87"/>
    </location>
</feature>
<name>A0A1G5RUD1_PSEXY</name>
<dbReference type="InterPro" id="IPR036847">
    <property type="entry name" value="RimP_C_sf"/>
</dbReference>
<dbReference type="CDD" id="cd01734">
    <property type="entry name" value="YlxS_C"/>
    <property type="match status" value="1"/>
</dbReference>
<dbReference type="Gene3D" id="3.30.300.70">
    <property type="entry name" value="RimP-like superfamily, N-terminal"/>
    <property type="match status" value="1"/>
</dbReference>
<proteinExistence type="inferred from homology"/>
<comment type="subcellular location">
    <subcellularLocation>
        <location evidence="3">Cytoplasm</location>
    </subcellularLocation>
</comment>
<evidence type="ECO:0000259" key="4">
    <source>
        <dbReference type="Pfam" id="PF02576"/>
    </source>
</evidence>
<evidence type="ECO:0000259" key="5">
    <source>
        <dbReference type="Pfam" id="PF17384"/>
    </source>
</evidence>
<reference evidence="6 7" key="1">
    <citation type="submission" date="2016-10" db="EMBL/GenBank/DDBJ databases">
        <authorList>
            <person name="de Groot N.N."/>
        </authorList>
    </citation>
    <scope>NUCLEOTIDE SEQUENCE [LARGE SCALE GENOMIC DNA]</scope>
    <source>
        <strain evidence="6 7">DSM 10317</strain>
    </source>
</reference>
<dbReference type="Proteomes" id="UP000199428">
    <property type="component" value="Unassembled WGS sequence"/>
</dbReference>
<evidence type="ECO:0000256" key="2">
    <source>
        <dbReference type="ARBA" id="ARBA00022517"/>
    </source>
</evidence>
<dbReference type="GO" id="GO:0005829">
    <property type="term" value="C:cytosol"/>
    <property type="evidence" value="ECO:0007669"/>
    <property type="project" value="TreeGrafter"/>
</dbReference>
<protein>
    <recommendedName>
        <fullName evidence="3">Ribosome maturation factor RimP</fullName>
    </recommendedName>
</protein>
<dbReference type="InterPro" id="IPR003728">
    <property type="entry name" value="Ribosome_maturation_RimP"/>
</dbReference>